<dbReference type="Proteomes" id="UP000464524">
    <property type="component" value="Chromosome"/>
</dbReference>
<reference evidence="4 5" key="1">
    <citation type="submission" date="2019-12" db="EMBL/GenBank/DDBJ databases">
        <title>Genome sequencing and assembly of endphytes of Porphyra tenera.</title>
        <authorList>
            <person name="Park J.M."/>
            <person name="Shin R."/>
            <person name="Jo S.H."/>
        </authorList>
    </citation>
    <scope>NUCLEOTIDE SEQUENCE [LARGE SCALE GENOMIC DNA]</scope>
    <source>
        <strain evidence="4 5">GPM4</strain>
    </source>
</reference>
<name>A0A857JLE9_9ALTE</name>
<accession>A0A857JLE9</accession>
<dbReference type="EMBL" id="CP047656">
    <property type="protein sequence ID" value="QHJ12899.1"/>
    <property type="molecule type" value="Genomic_DNA"/>
</dbReference>
<evidence type="ECO:0000259" key="3">
    <source>
        <dbReference type="Pfam" id="PF12645"/>
    </source>
</evidence>
<dbReference type="InterPro" id="IPR013196">
    <property type="entry name" value="HTH_11"/>
</dbReference>
<protein>
    <recommendedName>
        <fullName evidence="6">Helix-turn-helix type 11 domain-containing protein</fullName>
    </recommendedName>
</protein>
<feature type="domain" description="Helix-turn-helix type 11" evidence="2">
    <location>
        <begin position="202"/>
        <end position="223"/>
    </location>
</feature>
<dbReference type="OrthoDB" id="8555652at2"/>
<proteinExistence type="predicted"/>
<evidence type="ECO:0008006" key="6">
    <source>
        <dbReference type="Google" id="ProtNLM"/>
    </source>
</evidence>
<sequence>MEKSEDLELYNRFKNGDKLAFAEIVKKYEKLIYKICKEEMESGKSGIHKKMLSGYKNVIEDIRNEVWIRLLGKLEKGMDFHDRHSLLNLIRDISVKATKSKKTKSIRNRNPESVSKSEKIRASSKKLVSNSFESTDHRENADRVDMEAIVMLNEIYHAEDEKRDIDKIYEEISEKLTVRQCELIRLMEAQILSNGEDNHLFLAKKLGVSERTIRNDLRKIRELYLNLE</sequence>
<dbReference type="KEGG" id="pmes:FX988_03157"/>
<evidence type="ECO:0000313" key="4">
    <source>
        <dbReference type="EMBL" id="QHJ12899.1"/>
    </source>
</evidence>
<keyword evidence="5" id="KW-1185">Reference proteome</keyword>
<dbReference type="AlphaFoldDB" id="A0A857JLE9"/>
<evidence type="ECO:0000313" key="5">
    <source>
        <dbReference type="Proteomes" id="UP000464524"/>
    </source>
</evidence>
<dbReference type="GO" id="GO:0006352">
    <property type="term" value="P:DNA-templated transcription initiation"/>
    <property type="evidence" value="ECO:0007669"/>
    <property type="project" value="InterPro"/>
</dbReference>
<gene>
    <name evidence="4" type="ORF">FX988_03157</name>
</gene>
<dbReference type="GO" id="GO:0003700">
    <property type="term" value="F:DNA-binding transcription factor activity"/>
    <property type="evidence" value="ECO:0007669"/>
    <property type="project" value="InterPro"/>
</dbReference>
<evidence type="ECO:0000259" key="2">
    <source>
        <dbReference type="Pfam" id="PF08279"/>
    </source>
</evidence>
<dbReference type="Pfam" id="PF12645">
    <property type="entry name" value="HTH_16"/>
    <property type="match status" value="1"/>
</dbReference>
<dbReference type="InterPro" id="IPR013325">
    <property type="entry name" value="RNA_pol_sigma_r2"/>
</dbReference>
<organism evidence="4 5">
    <name type="scientific">Paraglaciecola mesophila</name>
    <dbReference type="NCBI Taxonomy" id="197222"/>
    <lineage>
        <taxon>Bacteria</taxon>
        <taxon>Pseudomonadati</taxon>
        <taxon>Pseudomonadota</taxon>
        <taxon>Gammaproteobacteria</taxon>
        <taxon>Alteromonadales</taxon>
        <taxon>Alteromonadaceae</taxon>
        <taxon>Paraglaciecola</taxon>
    </lineage>
</organism>
<feature type="region of interest" description="Disordered" evidence="1">
    <location>
        <begin position="100"/>
        <end position="122"/>
    </location>
</feature>
<dbReference type="InterPro" id="IPR024760">
    <property type="entry name" value="HTH_dom_conjug_TS-like"/>
</dbReference>
<dbReference type="RefSeq" id="WP_160182206.1">
    <property type="nucleotide sequence ID" value="NZ_CP047656.1"/>
</dbReference>
<dbReference type="Gene3D" id="1.10.1740.10">
    <property type="match status" value="1"/>
</dbReference>
<feature type="domain" description="Helix-turn-helix conjugative transposon-like" evidence="3">
    <location>
        <begin position="14"/>
        <end position="72"/>
    </location>
</feature>
<dbReference type="Pfam" id="PF08279">
    <property type="entry name" value="HTH_11"/>
    <property type="match status" value="1"/>
</dbReference>
<evidence type="ECO:0000256" key="1">
    <source>
        <dbReference type="SAM" id="MobiDB-lite"/>
    </source>
</evidence>
<dbReference type="SUPFAM" id="SSF88946">
    <property type="entry name" value="Sigma2 domain of RNA polymerase sigma factors"/>
    <property type="match status" value="1"/>
</dbReference>